<organism evidence="1">
    <name type="scientific">uncultured bacterium HF186_25m_13D19</name>
    <dbReference type="NCBI Taxonomy" id="662888"/>
    <lineage>
        <taxon>Bacteria</taxon>
        <taxon>environmental samples</taxon>
    </lineage>
</organism>
<dbReference type="InterPro" id="IPR036291">
    <property type="entry name" value="NAD(P)-bd_dom_sf"/>
</dbReference>
<dbReference type="GO" id="GO:0005737">
    <property type="term" value="C:cytoplasm"/>
    <property type="evidence" value="ECO:0007669"/>
    <property type="project" value="TreeGrafter"/>
</dbReference>
<proteinExistence type="predicted"/>
<protein>
    <submittedName>
        <fullName evidence="1">Dehydrogenase</fullName>
    </submittedName>
</protein>
<dbReference type="InterPro" id="IPR051468">
    <property type="entry name" value="Fungal_SecMetab_SDRs"/>
</dbReference>
<sequence length="252" mass="27360">MLWLTMEGPVDAVVIGARGGIGEAFTEALAQAESVRSVYATSRDARWAQGSSSHPKVERALLDISDETSLSAFADGLARVERAPRVVLNCSGLLHDGELRPERTWRELNAEHMARSFAVNAIGPALAIKHLVKAVPRRQDALFITLSARVGSITDNRLGGWYSYRASKAAQNMIVKTASIEAANRYPKLIICAMHPGTVATELSEPFTKRLARGHVVFSPEESCRHLCEVIGGLTPSDSGALFAWDGARIPW</sequence>
<dbReference type="Gene3D" id="3.40.50.720">
    <property type="entry name" value="NAD(P)-binding Rossmann-like Domain"/>
    <property type="match status" value="1"/>
</dbReference>
<name>C7FPH0_9BACT</name>
<dbReference type="PRINTS" id="PR00081">
    <property type="entry name" value="GDHRDH"/>
</dbReference>
<dbReference type="SUPFAM" id="SSF51735">
    <property type="entry name" value="NAD(P)-binding Rossmann-fold domains"/>
    <property type="match status" value="1"/>
</dbReference>
<dbReference type="EMBL" id="GQ412709">
    <property type="protein sequence ID" value="ACU26473.1"/>
    <property type="molecule type" value="Genomic_DNA"/>
</dbReference>
<reference evidence="1" key="1">
    <citation type="journal article" date="2009" name="Environ. Microbiol. Rep.">
        <title>Characterization of canthaxanthin biosynthesis genes from an uncultured marine bacterium.</title>
        <authorList>
            <person name="Maresca J.A."/>
            <person name="Braff J.C."/>
            <person name="Delong E.F."/>
        </authorList>
    </citation>
    <scope>NUCLEOTIDE SEQUENCE</scope>
</reference>
<dbReference type="GO" id="GO:0016491">
    <property type="term" value="F:oxidoreductase activity"/>
    <property type="evidence" value="ECO:0007669"/>
    <property type="project" value="TreeGrafter"/>
</dbReference>
<accession>C7FPH0</accession>
<evidence type="ECO:0000313" key="1">
    <source>
        <dbReference type="EMBL" id="ACU26473.1"/>
    </source>
</evidence>
<dbReference type="Pfam" id="PF00106">
    <property type="entry name" value="adh_short"/>
    <property type="match status" value="1"/>
</dbReference>
<dbReference type="PANTHER" id="PTHR43544:SF12">
    <property type="entry name" value="NAD(P)-BINDING ROSSMANN-FOLD SUPERFAMILY PROTEIN"/>
    <property type="match status" value="1"/>
</dbReference>
<dbReference type="CDD" id="cd05325">
    <property type="entry name" value="carb_red_sniffer_like_SDR_c"/>
    <property type="match status" value="1"/>
</dbReference>
<dbReference type="PANTHER" id="PTHR43544">
    <property type="entry name" value="SHORT-CHAIN DEHYDROGENASE/REDUCTASE"/>
    <property type="match status" value="1"/>
</dbReference>
<dbReference type="InterPro" id="IPR002347">
    <property type="entry name" value="SDR_fam"/>
</dbReference>
<dbReference type="AlphaFoldDB" id="C7FPH0"/>